<reference evidence="1 2" key="1">
    <citation type="journal article" date="2021" name="Elife">
        <title>Chloroplast acquisition without the gene transfer in kleptoplastic sea slugs, Plakobranchus ocellatus.</title>
        <authorList>
            <person name="Maeda T."/>
            <person name="Takahashi S."/>
            <person name="Yoshida T."/>
            <person name="Shimamura S."/>
            <person name="Takaki Y."/>
            <person name="Nagai Y."/>
            <person name="Toyoda A."/>
            <person name="Suzuki Y."/>
            <person name="Arimoto A."/>
            <person name="Ishii H."/>
            <person name="Satoh N."/>
            <person name="Nishiyama T."/>
            <person name="Hasebe M."/>
            <person name="Maruyama T."/>
            <person name="Minagawa J."/>
            <person name="Obokata J."/>
            <person name="Shigenobu S."/>
        </authorList>
    </citation>
    <scope>NUCLEOTIDE SEQUENCE [LARGE SCALE GENOMIC DNA]</scope>
</reference>
<accession>A0AAV4B799</accession>
<comment type="caution">
    <text evidence="1">The sequence shown here is derived from an EMBL/GenBank/DDBJ whole genome shotgun (WGS) entry which is preliminary data.</text>
</comment>
<proteinExistence type="predicted"/>
<dbReference type="PANTHER" id="PTHR33206:SF1">
    <property type="entry name" value="DNA-DIRECTED DNA POLYMERASE"/>
    <property type="match status" value="1"/>
</dbReference>
<dbReference type="Proteomes" id="UP000735302">
    <property type="component" value="Unassembled WGS sequence"/>
</dbReference>
<dbReference type="PANTHER" id="PTHR33206">
    <property type="entry name" value="PROTEIN CBG10425"/>
    <property type="match status" value="1"/>
</dbReference>
<keyword evidence="2" id="KW-1185">Reference proteome</keyword>
<dbReference type="AlphaFoldDB" id="A0AAV4B799"/>
<organism evidence="1 2">
    <name type="scientific">Plakobranchus ocellatus</name>
    <dbReference type="NCBI Taxonomy" id="259542"/>
    <lineage>
        <taxon>Eukaryota</taxon>
        <taxon>Metazoa</taxon>
        <taxon>Spiralia</taxon>
        <taxon>Lophotrochozoa</taxon>
        <taxon>Mollusca</taxon>
        <taxon>Gastropoda</taxon>
        <taxon>Heterobranchia</taxon>
        <taxon>Euthyneura</taxon>
        <taxon>Panpulmonata</taxon>
        <taxon>Sacoglossa</taxon>
        <taxon>Placobranchoidea</taxon>
        <taxon>Plakobranchidae</taxon>
        <taxon>Plakobranchus</taxon>
    </lineage>
</organism>
<evidence type="ECO:0000313" key="2">
    <source>
        <dbReference type="Proteomes" id="UP000735302"/>
    </source>
</evidence>
<gene>
    <name evidence="1" type="ORF">PoB_004574600</name>
</gene>
<dbReference type="EMBL" id="BLXT01005060">
    <property type="protein sequence ID" value="GFO19241.1"/>
    <property type="molecule type" value="Genomic_DNA"/>
</dbReference>
<sequence>MGDNLEEISTSAFQILRDTCFKDAFEYLETLREEDDKGRVNLLKYLSQLPVVGLNSGKYDLNVIKPYFAQRFLISEVDDCESDSECGNSLRQWGERFVIKKNNEFMAISTPFLKFLDITNFIAPGFSYTKYLAAYEVEEQKGFFPYEYITSIEKLNETSLPPRDTLYSSLRNSELPVQNYDYVCKVWKENGMTSLRDLLIWYNNKDTRPFIEALAK</sequence>
<evidence type="ECO:0000313" key="1">
    <source>
        <dbReference type="EMBL" id="GFO19241.1"/>
    </source>
</evidence>
<protein>
    <submittedName>
        <fullName evidence="1">Uncharacterized protein</fullName>
    </submittedName>
</protein>
<name>A0AAV4B799_9GAST</name>